<dbReference type="InterPro" id="IPR024861">
    <property type="entry name" value="Donson"/>
</dbReference>
<dbReference type="PANTHER" id="PTHR12972">
    <property type="entry name" value="DOWNSTREAM NEIGHBOR OF SON"/>
    <property type="match status" value="1"/>
</dbReference>
<dbReference type="EMBL" id="HBGG01042499">
    <property type="protein sequence ID" value="CAD9228257.1"/>
    <property type="molecule type" value="Transcribed_RNA"/>
</dbReference>
<protein>
    <submittedName>
        <fullName evidence="5">Uncharacterized protein</fullName>
    </submittedName>
</protein>
<comment type="similarity">
    <text evidence="4">Belongs to the DONSON family.</text>
</comment>
<dbReference type="AlphaFoldDB" id="A0A7S1T942"/>
<dbReference type="GO" id="GO:0033260">
    <property type="term" value="P:nuclear DNA replication"/>
    <property type="evidence" value="ECO:0007669"/>
    <property type="project" value="TreeGrafter"/>
</dbReference>
<accession>A0A7S1T942</accession>
<keyword evidence="2" id="KW-0217">Developmental protein</keyword>
<evidence type="ECO:0000256" key="2">
    <source>
        <dbReference type="ARBA" id="ARBA00022473"/>
    </source>
</evidence>
<evidence type="ECO:0000256" key="1">
    <source>
        <dbReference type="ARBA" id="ARBA00004123"/>
    </source>
</evidence>
<dbReference type="PANTHER" id="PTHR12972:SF0">
    <property type="entry name" value="PROTEIN DOWNSTREAM NEIGHBOR OF SON"/>
    <property type="match status" value="1"/>
</dbReference>
<evidence type="ECO:0000256" key="4">
    <source>
        <dbReference type="ARBA" id="ARBA00025806"/>
    </source>
</evidence>
<name>A0A7S1T942_9CHLO</name>
<gene>
    <name evidence="5" type="ORF">TCHU04912_LOCUS21968</name>
</gene>
<organism evidence="5">
    <name type="scientific">Tetraselmis chuii</name>
    <dbReference type="NCBI Taxonomy" id="63592"/>
    <lineage>
        <taxon>Eukaryota</taxon>
        <taxon>Viridiplantae</taxon>
        <taxon>Chlorophyta</taxon>
        <taxon>core chlorophytes</taxon>
        <taxon>Chlorodendrophyceae</taxon>
        <taxon>Chlorodendrales</taxon>
        <taxon>Chlorodendraceae</taxon>
        <taxon>Tetraselmis</taxon>
    </lineage>
</organism>
<comment type="subcellular location">
    <subcellularLocation>
        <location evidence="1">Nucleus</location>
    </subcellularLocation>
</comment>
<reference evidence="5" key="1">
    <citation type="submission" date="2021-01" db="EMBL/GenBank/DDBJ databases">
        <authorList>
            <person name="Corre E."/>
            <person name="Pelletier E."/>
            <person name="Niang G."/>
            <person name="Scheremetjew M."/>
            <person name="Finn R."/>
            <person name="Kale V."/>
            <person name="Holt S."/>
            <person name="Cochrane G."/>
            <person name="Meng A."/>
            <person name="Brown T."/>
            <person name="Cohen L."/>
        </authorList>
    </citation>
    <scope>NUCLEOTIDE SEQUENCE</scope>
    <source>
        <strain evidence="5">PLY429</strain>
    </source>
</reference>
<dbReference type="GO" id="GO:0005634">
    <property type="term" value="C:nucleus"/>
    <property type="evidence" value="ECO:0007669"/>
    <property type="project" value="UniProtKB-SubCell"/>
</dbReference>
<evidence type="ECO:0000313" key="5">
    <source>
        <dbReference type="EMBL" id="CAD9228257.1"/>
    </source>
</evidence>
<proteinExistence type="inferred from homology"/>
<sequence>MRLLMAGPKYQLTFHMPIVNIRIDASRAADDSTGRLADDDLERSKRDEMVGSNQYDNKTSSLLFFNGLAEVAGLFDFLLHERSFLLGAQSDVPTITAPVVFEGATLARVQPWLYRAQSSEADGGIVHKVELAGLISPWTADRLVACVRESCQRAGGSGFKVSAVAHPLATNLNWSTSEEGVREDVAAAPAELCGGWWSEEERRRWMGVDDARRLDGGVVTDLQFGGQRYSVTVARPPGA</sequence>
<keyword evidence="3" id="KW-0539">Nucleus</keyword>
<evidence type="ECO:0000256" key="3">
    <source>
        <dbReference type="ARBA" id="ARBA00023242"/>
    </source>
</evidence>